<keyword evidence="1 4" id="KW-0808">Transferase</keyword>
<dbReference type="InterPro" id="IPR001296">
    <property type="entry name" value="Glyco_trans_1"/>
</dbReference>
<comment type="caution">
    <text evidence="4">The sequence shown here is derived from an EMBL/GenBank/DDBJ whole genome shotgun (WGS) entry which is preliminary data.</text>
</comment>
<protein>
    <submittedName>
        <fullName evidence="4">Glycosyltransferase family 4 protein</fullName>
    </submittedName>
</protein>
<dbReference type="AlphaFoldDB" id="A0A842HE76"/>
<keyword evidence="5" id="KW-1185">Reference proteome</keyword>
<dbReference type="PANTHER" id="PTHR46401:SF2">
    <property type="entry name" value="GLYCOSYLTRANSFERASE WBBK-RELATED"/>
    <property type="match status" value="1"/>
</dbReference>
<dbReference type="InterPro" id="IPR028098">
    <property type="entry name" value="Glyco_trans_4-like_N"/>
</dbReference>
<dbReference type="GO" id="GO:0009103">
    <property type="term" value="P:lipopolysaccharide biosynthetic process"/>
    <property type="evidence" value="ECO:0007669"/>
    <property type="project" value="TreeGrafter"/>
</dbReference>
<dbReference type="SUPFAM" id="SSF53756">
    <property type="entry name" value="UDP-Glycosyltransferase/glycogen phosphorylase"/>
    <property type="match status" value="1"/>
</dbReference>
<feature type="domain" description="Glycosyltransferase subfamily 4-like N-terminal" evidence="3">
    <location>
        <begin position="52"/>
        <end position="178"/>
    </location>
</feature>
<dbReference type="Pfam" id="PF13439">
    <property type="entry name" value="Glyco_transf_4"/>
    <property type="match status" value="1"/>
</dbReference>
<evidence type="ECO:0000256" key="1">
    <source>
        <dbReference type="ARBA" id="ARBA00022679"/>
    </source>
</evidence>
<proteinExistence type="predicted"/>
<dbReference type="EMBL" id="JACHVB010000025">
    <property type="protein sequence ID" value="MBC2594549.1"/>
    <property type="molecule type" value="Genomic_DNA"/>
</dbReference>
<accession>A0A842HE76</accession>
<evidence type="ECO:0000313" key="4">
    <source>
        <dbReference type="EMBL" id="MBC2594549.1"/>
    </source>
</evidence>
<sequence length="383" mass="42158">MTPHPPHIALIANYAPDRQASMLRFAALLETGLRDKGCRVTRLEPKKVLGGPGPAAKWRGYADKFLLAPARLRRQLQRLSTGGERLIVHLCDHSNAPYLPLAQGQPTLVTCHDVMAIKSGLGLVPQNPTRLSGRLLQNWIYRHLKDAPFVVCVSEKTRHDLQTLTGLPDERLAVIPNALPYPFQLLPPETTDRLLPGKIDWPYFLHVGSDAWYKNRPGVLALYRALLPSHPQARLVFVGPEDAALTREIRQHHLGSRVHFLTGLDNAQLNAIYGRAECLFFPSWEEGFGWPVAEAQASGCPVALTDLPPMNAIGGEAAIRLPPPPLRADQTDKWAGQCAPLILESLANRSALIRNGLANAARFTPGRMAEAYLSIYAQLKNGG</sequence>
<evidence type="ECO:0000313" key="5">
    <source>
        <dbReference type="Proteomes" id="UP000546464"/>
    </source>
</evidence>
<dbReference type="CDD" id="cd03809">
    <property type="entry name" value="GT4_MtfB-like"/>
    <property type="match status" value="1"/>
</dbReference>
<evidence type="ECO:0000259" key="3">
    <source>
        <dbReference type="Pfam" id="PF13439"/>
    </source>
</evidence>
<reference evidence="4 5" key="1">
    <citation type="submission" date="2020-07" db="EMBL/GenBank/DDBJ databases">
        <authorList>
            <person name="Feng X."/>
        </authorList>
    </citation>
    <scope>NUCLEOTIDE SEQUENCE [LARGE SCALE GENOMIC DNA]</scope>
    <source>
        <strain evidence="4 5">JCM31066</strain>
    </source>
</reference>
<dbReference type="RefSeq" id="WP_185675530.1">
    <property type="nucleotide sequence ID" value="NZ_JACHVB010000025.1"/>
</dbReference>
<evidence type="ECO:0000259" key="2">
    <source>
        <dbReference type="Pfam" id="PF00534"/>
    </source>
</evidence>
<organism evidence="4 5">
    <name type="scientific">Ruficoccus amylovorans</name>
    <dbReference type="NCBI Taxonomy" id="1804625"/>
    <lineage>
        <taxon>Bacteria</taxon>
        <taxon>Pseudomonadati</taxon>
        <taxon>Verrucomicrobiota</taxon>
        <taxon>Opitutia</taxon>
        <taxon>Puniceicoccales</taxon>
        <taxon>Cerasicoccaceae</taxon>
        <taxon>Ruficoccus</taxon>
    </lineage>
</organism>
<dbReference type="Pfam" id="PF00534">
    <property type="entry name" value="Glycos_transf_1"/>
    <property type="match status" value="1"/>
</dbReference>
<dbReference type="PANTHER" id="PTHR46401">
    <property type="entry name" value="GLYCOSYLTRANSFERASE WBBK-RELATED"/>
    <property type="match status" value="1"/>
</dbReference>
<dbReference type="GO" id="GO:0016757">
    <property type="term" value="F:glycosyltransferase activity"/>
    <property type="evidence" value="ECO:0007669"/>
    <property type="project" value="InterPro"/>
</dbReference>
<feature type="domain" description="Glycosyl transferase family 1" evidence="2">
    <location>
        <begin position="202"/>
        <end position="309"/>
    </location>
</feature>
<dbReference type="Proteomes" id="UP000546464">
    <property type="component" value="Unassembled WGS sequence"/>
</dbReference>
<dbReference type="Gene3D" id="3.40.50.2000">
    <property type="entry name" value="Glycogen Phosphorylase B"/>
    <property type="match status" value="2"/>
</dbReference>
<name>A0A842HE76_9BACT</name>
<gene>
    <name evidence="4" type="ORF">H5P28_09790</name>
</gene>